<dbReference type="RefSeq" id="WP_140959016.1">
    <property type="nucleotide sequence ID" value="NZ_VEVQ02000001.1"/>
</dbReference>
<keyword evidence="2" id="KW-1185">Reference proteome</keyword>
<comment type="caution">
    <text evidence="1">The sequence shown here is derived from an EMBL/GenBank/DDBJ whole genome shotgun (WGS) entry which is preliminary data.</text>
</comment>
<proteinExistence type="predicted"/>
<evidence type="ECO:0000313" key="1">
    <source>
        <dbReference type="EMBL" id="NHN24196.1"/>
    </source>
</evidence>
<sequence>MKTNFTVLSLFLLTIGFSQNEITKRKAFTLEIVADTEHNYEMDVKETPYFVKEKALQIYPSETLLIQTEIKADTIYSMKIVDKITIPEQTISIKLSLNAEDRSNVVTSLVIKNPFSKKLFYNAMIYSPISQKWEKTNIIPIAPKLMSIETWPYSIITIVLDNWSLE</sequence>
<dbReference type="Proteomes" id="UP000817854">
    <property type="component" value="Unassembled WGS sequence"/>
</dbReference>
<protein>
    <submittedName>
        <fullName evidence="1">Uncharacterized protein</fullName>
    </submittedName>
</protein>
<reference evidence="1 2" key="3">
    <citation type="submission" date="2020-02" db="EMBL/GenBank/DDBJ databases">
        <title>Flavobacterium profundi sp. nov., isolated from a deep-sea seamount.</title>
        <authorList>
            <person name="Zhang D.-C."/>
        </authorList>
    </citation>
    <scope>NUCLEOTIDE SEQUENCE [LARGE SCALE GENOMIC DNA]</scope>
    <source>
        <strain evidence="1 2">EC11</strain>
    </source>
</reference>
<name>A0ABX0ILT8_9FLAO</name>
<evidence type="ECO:0000313" key="2">
    <source>
        <dbReference type="Proteomes" id="UP000817854"/>
    </source>
</evidence>
<gene>
    <name evidence="1" type="ORF">FIA58_000775</name>
</gene>
<accession>A0ABX0ILT8</accession>
<dbReference type="EMBL" id="VEVQ02000001">
    <property type="protein sequence ID" value="NHN24196.1"/>
    <property type="molecule type" value="Genomic_DNA"/>
</dbReference>
<organism evidence="1 2">
    <name type="scientific">Flavobacterium jejuense</name>
    <dbReference type="NCBI Taxonomy" id="1544455"/>
    <lineage>
        <taxon>Bacteria</taxon>
        <taxon>Pseudomonadati</taxon>
        <taxon>Bacteroidota</taxon>
        <taxon>Flavobacteriia</taxon>
        <taxon>Flavobacteriales</taxon>
        <taxon>Flavobacteriaceae</taxon>
        <taxon>Flavobacterium</taxon>
    </lineage>
</organism>
<reference evidence="2" key="1">
    <citation type="submission" date="2019-05" db="EMBL/GenBank/DDBJ databases">
        <title>Flavobacterium profundi sp. nov., isolated from a deep-sea seamount.</title>
        <authorList>
            <person name="Zhang D.-C."/>
        </authorList>
    </citation>
    <scope>NUCLEOTIDE SEQUENCE [LARGE SCALE GENOMIC DNA]</scope>
    <source>
        <strain evidence="2">EC11</strain>
    </source>
</reference>
<reference evidence="1 2" key="2">
    <citation type="submission" date="2019-05" db="EMBL/GenBank/DDBJ databases">
        <authorList>
            <person name="Lianzixin W."/>
        </authorList>
    </citation>
    <scope>NUCLEOTIDE SEQUENCE [LARGE SCALE GENOMIC DNA]</scope>
    <source>
        <strain evidence="1 2">EC11</strain>
    </source>
</reference>